<dbReference type="PANTHER" id="PTHR47964:SF1">
    <property type="entry name" value="ATP-DEPENDENT DNA HELICASE HOMOLOG RECG, CHLOROPLASTIC"/>
    <property type="match status" value="1"/>
</dbReference>
<evidence type="ECO:0000259" key="8">
    <source>
        <dbReference type="PROSITE" id="PS51192"/>
    </source>
</evidence>
<feature type="domain" description="Helicase ATP-binding" evidence="8">
    <location>
        <begin position="276"/>
        <end position="444"/>
    </location>
</feature>
<dbReference type="EMBL" id="MFJD01000009">
    <property type="protein sequence ID" value="OGG01829.1"/>
    <property type="molecule type" value="Genomic_DNA"/>
</dbReference>
<evidence type="ECO:0000313" key="11">
    <source>
        <dbReference type="Proteomes" id="UP000178448"/>
    </source>
</evidence>
<dbReference type="PANTHER" id="PTHR47964">
    <property type="entry name" value="ATP-DEPENDENT DNA HELICASE HOMOLOG RECG, CHLOROPLASTIC"/>
    <property type="match status" value="1"/>
</dbReference>
<name>A0A1F5YNQ6_9BACT</name>
<gene>
    <name evidence="10" type="ORF">A2Z33_01085</name>
</gene>
<dbReference type="Pfam" id="PF00271">
    <property type="entry name" value="Helicase_C"/>
    <property type="match status" value="1"/>
</dbReference>
<dbReference type="PROSITE" id="PS51192">
    <property type="entry name" value="HELICASE_ATP_BIND_1"/>
    <property type="match status" value="1"/>
</dbReference>
<evidence type="ECO:0000256" key="3">
    <source>
        <dbReference type="ARBA" id="ARBA00022801"/>
    </source>
</evidence>
<reference evidence="10 11" key="1">
    <citation type="journal article" date="2016" name="Nat. Commun.">
        <title>Thousands of microbial genomes shed light on interconnected biogeochemical processes in an aquifer system.</title>
        <authorList>
            <person name="Anantharaman K."/>
            <person name="Brown C.T."/>
            <person name="Hug L.A."/>
            <person name="Sharon I."/>
            <person name="Castelle C.J."/>
            <person name="Probst A.J."/>
            <person name="Thomas B.C."/>
            <person name="Singh A."/>
            <person name="Wilkins M.J."/>
            <person name="Karaoz U."/>
            <person name="Brodie E.L."/>
            <person name="Williams K.H."/>
            <person name="Hubbard S.S."/>
            <person name="Banfield J.F."/>
        </authorList>
    </citation>
    <scope>NUCLEOTIDE SEQUENCE [LARGE SCALE GENOMIC DNA]</scope>
</reference>
<dbReference type="Gene3D" id="2.40.50.140">
    <property type="entry name" value="Nucleic acid-binding proteins"/>
    <property type="match status" value="1"/>
</dbReference>
<dbReference type="GO" id="GO:0003678">
    <property type="term" value="F:DNA helicase activity"/>
    <property type="evidence" value="ECO:0007669"/>
    <property type="project" value="TreeGrafter"/>
</dbReference>
<dbReference type="InterPro" id="IPR011545">
    <property type="entry name" value="DEAD/DEAH_box_helicase_dom"/>
</dbReference>
<keyword evidence="2" id="KW-0227">DNA damage</keyword>
<comment type="caution">
    <text evidence="10">The sequence shown here is derived from an EMBL/GenBank/DDBJ whole genome shotgun (WGS) entry which is preliminary data.</text>
</comment>
<evidence type="ECO:0000259" key="9">
    <source>
        <dbReference type="PROSITE" id="PS51194"/>
    </source>
</evidence>
<dbReference type="GO" id="GO:0016787">
    <property type="term" value="F:hydrolase activity"/>
    <property type="evidence" value="ECO:0007669"/>
    <property type="project" value="UniProtKB-KW"/>
</dbReference>
<dbReference type="Gene3D" id="3.40.50.300">
    <property type="entry name" value="P-loop containing nucleotide triphosphate hydrolases"/>
    <property type="match status" value="2"/>
</dbReference>
<dbReference type="CDD" id="cd04488">
    <property type="entry name" value="RecG_wedge_OBF"/>
    <property type="match status" value="1"/>
</dbReference>
<keyword evidence="7" id="KW-0234">DNA repair</keyword>
<dbReference type="SMART" id="SM00490">
    <property type="entry name" value="HELICc"/>
    <property type="match status" value="1"/>
</dbReference>
<evidence type="ECO:0000256" key="7">
    <source>
        <dbReference type="ARBA" id="ARBA00023204"/>
    </source>
</evidence>
<keyword evidence="6" id="KW-0238">DNA-binding</keyword>
<keyword evidence="1" id="KW-0547">Nucleotide-binding</keyword>
<dbReference type="InterPro" id="IPR014001">
    <property type="entry name" value="Helicase_ATP-bd"/>
</dbReference>
<dbReference type="Proteomes" id="UP000178448">
    <property type="component" value="Unassembled WGS sequence"/>
</dbReference>
<dbReference type="InterPro" id="IPR027417">
    <property type="entry name" value="P-loop_NTPase"/>
</dbReference>
<protein>
    <submittedName>
        <fullName evidence="10">ATP-dependent DNA helicase RecG</fullName>
    </submittedName>
</protein>
<dbReference type="SUPFAM" id="SSF50249">
    <property type="entry name" value="Nucleic acid-binding proteins"/>
    <property type="match status" value="1"/>
</dbReference>
<dbReference type="AlphaFoldDB" id="A0A1F5YNQ6"/>
<dbReference type="InterPro" id="IPR033454">
    <property type="entry name" value="RecG_wedge"/>
</dbReference>
<keyword evidence="5" id="KW-0067">ATP-binding</keyword>
<proteinExistence type="predicted"/>
<dbReference type="GO" id="GO:0003677">
    <property type="term" value="F:DNA binding"/>
    <property type="evidence" value="ECO:0007669"/>
    <property type="project" value="UniProtKB-KW"/>
</dbReference>
<sequence length="692" mass="76610">MDLTLDTPVQYVPRIGPARAQLLEKLGISTAGDLLFHPPHRYNDFSLVSDIGKVQPGETVTVAGSVRFAKNLLTKSGRRMQMVSVSDPTGSLEAVFFNQPFLVRTFLPGTPVRMAGEVSWFGRKIALMSPEYEINNTGQPLHTGRLVPVYPETGGISSKWLRGRISYLLSEIGSSITDHLTPAVLSDWQLVSLADAVRMMHFPENQTEAAEAKRRLAYDELLTMQLSAILARRQWEQSVTAHRVPVKDSQRQVFLKSLPFKLTGDQHKALDDISADFGKTYPMHRLLEGDVGSGKTIVATAAVYDVYKAGFQSVLMAPTEILAQQHYETVSRFLTPLGVRVALITGSYKSEMTLNSGQGSLTGGFGPAYDVFVGTHALLSASVTFDRIALIVIDEQQRFGVAQRRLLRNKASSNVAPHLLTMTATPIPRTVALTLWGNLDISVISQMPTGRMPVKTWVVPSDKRDKAYVWIRSRLSNDNAQAFIVCPLIEESETLTSVRSVKKEYDRLRREVFPDLRLALLHGKMKPAEKTRILAGLRERQSDILVATPVVEVGIDIPDATVMMIEAADRFGLGQLHQLRGRVGRRDKESYCLLFTESEDEGTIERLKALETHHNGAELAEIDLTIRGPGELFGTRQHGLPRLRYGSFMDSGLLHETRHAALKLVAADPALSGVPLLREKLERSTIGDSGFD</sequence>
<evidence type="ECO:0000256" key="4">
    <source>
        <dbReference type="ARBA" id="ARBA00022806"/>
    </source>
</evidence>
<dbReference type="Pfam" id="PF00270">
    <property type="entry name" value="DEAD"/>
    <property type="match status" value="1"/>
</dbReference>
<dbReference type="NCBIfam" id="NF008165">
    <property type="entry name" value="PRK10917.1-3"/>
    <property type="match status" value="1"/>
</dbReference>
<keyword evidence="3" id="KW-0378">Hydrolase</keyword>
<evidence type="ECO:0000256" key="2">
    <source>
        <dbReference type="ARBA" id="ARBA00022763"/>
    </source>
</evidence>
<dbReference type="PROSITE" id="PS51194">
    <property type="entry name" value="HELICASE_CTER"/>
    <property type="match status" value="1"/>
</dbReference>
<dbReference type="SMART" id="SM00487">
    <property type="entry name" value="DEXDc"/>
    <property type="match status" value="1"/>
</dbReference>
<dbReference type="GO" id="GO:0005524">
    <property type="term" value="F:ATP binding"/>
    <property type="evidence" value="ECO:0007669"/>
    <property type="project" value="UniProtKB-KW"/>
</dbReference>
<evidence type="ECO:0000256" key="6">
    <source>
        <dbReference type="ARBA" id="ARBA00023125"/>
    </source>
</evidence>
<keyword evidence="4 10" id="KW-0347">Helicase</keyword>
<evidence type="ECO:0000256" key="5">
    <source>
        <dbReference type="ARBA" id="ARBA00022840"/>
    </source>
</evidence>
<organism evidence="10 11">
    <name type="scientific">Candidatus Gottesmanbacteria bacterium RBG_16_52_11</name>
    <dbReference type="NCBI Taxonomy" id="1798374"/>
    <lineage>
        <taxon>Bacteria</taxon>
        <taxon>Candidatus Gottesmaniibacteriota</taxon>
    </lineage>
</organism>
<dbReference type="InterPro" id="IPR047112">
    <property type="entry name" value="RecG/Mfd"/>
</dbReference>
<dbReference type="Pfam" id="PF17191">
    <property type="entry name" value="RecG_wedge"/>
    <property type="match status" value="1"/>
</dbReference>
<dbReference type="InterPro" id="IPR001650">
    <property type="entry name" value="Helicase_C-like"/>
</dbReference>
<accession>A0A1F5YNQ6</accession>
<dbReference type="STRING" id="1798374.A2Z33_01085"/>
<feature type="domain" description="Helicase C-terminal" evidence="9">
    <location>
        <begin position="463"/>
        <end position="630"/>
    </location>
</feature>
<dbReference type="SUPFAM" id="SSF52540">
    <property type="entry name" value="P-loop containing nucleoside triphosphate hydrolases"/>
    <property type="match status" value="2"/>
</dbReference>
<evidence type="ECO:0000256" key="1">
    <source>
        <dbReference type="ARBA" id="ARBA00022741"/>
    </source>
</evidence>
<dbReference type="GO" id="GO:0006281">
    <property type="term" value="P:DNA repair"/>
    <property type="evidence" value="ECO:0007669"/>
    <property type="project" value="UniProtKB-KW"/>
</dbReference>
<dbReference type="NCBIfam" id="NF008168">
    <property type="entry name" value="PRK10917.2-2"/>
    <property type="match status" value="1"/>
</dbReference>
<dbReference type="InterPro" id="IPR012340">
    <property type="entry name" value="NA-bd_OB-fold"/>
</dbReference>
<evidence type="ECO:0000313" key="10">
    <source>
        <dbReference type="EMBL" id="OGG01829.1"/>
    </source>
</evidence>